<sequence length="121" mass="13609">MKDMNNIPGYEKMYGIEFLYIQGEPSSNFKKVTSNFDKVTRFVQPSLPKGGGVSEEGCCITTPDGNKFYAVEYHSDILGWRKQITQGASMLNLLTGKINNDNIELSNGRSYTLSDCIVEFY</sequence>
<accession>A0AB37LRJ7</accession>
<organism evidence="1 2">
    <name type="scientific">Parabacteroides merdae</name>
    <dbReference type="NCBI Taxonomy" id="46503"/>
    <lineage>
        <taxon>Bacteria</taxon>
        <taxon>Pseudomonadati</taxon>
        <taxon>Bacteroidota</taxon>
        <taxon>Bacteroidia</taxon>
        <taxon>Bacteroidales</taxon>
        <taxon>Tannerellaceae</taxon>
        <taxon>Parabacteroides</taxon>
    </lineage>
</organism>
<proteinExistence type="predicted"/>
<dbReference type="EMBL" id="QSUP01000025">
    <property type="protein sequence ID" value="RGN47995.1"/>
    <property type="molecule type" value="Genomic_DNA"/>
</dbReference>
<dbReference type="AlphaFoldDB" id="A0AB37LRJ7"/>
<dbReference type="RefSeq" id="WP_118032938.1">
    <property type="nucleotide sequence ID" value="NZ_QSUP01000025.1"/>
</dbReference>
<reference evidence="1 2" key="1">
    <citation type="submission" date="2018-08" db="EMBL/GenBank/DDBJ databases">
        <title>A genome reference for cultivated species of the human gut microbiota.</title>
        <authorList>
            <person name="Zou Y."/>
            <person name="Xue W."/>
            <person name="Luo G."/>
        </authorList>
    </citation>
    <scope>NUCLEOTIDE SEQUENCE [LARGE SCALE GENOMIC DNA]</scope>
    <source>
        <strain evidence="1 2">OM05-11AA</strain>
    </source>
</reference>
<evidence type="ECO:0000313" key="1">
    <source>
        <dbReference type="EMBL" id="RGN47995.1"/>
    </source>
</evidence>
<name>A0AB37LRJ7_9BACT</name>
<evidence type="ECO:0000313" key="2">
    <source>
        <dbReference type="Proteomes" id="UP000261088"/>
    </source>
</evidence>
<dbReference type="Proteomes" id="UP000261088">
    <property type="component" value="Unassembled WGS sequence"/>
</dbReference>
<comment type="caution">
    <text evidence="1">The sequence shown here is derived from an EMBL/GenBank/DDBJ whole genome shotgun (WGS) entry which is preliminary data.</text>
</comment>
<gene>
    <name evidence="1" type="ORF">DXB61_15375</name>
</gene>
<protein>
    <submittedName>
        <fullName evidence="1">Uncharacterized protein</fullName>
    </submittedName>
</protein>